<keyword evidence="3" id="KW-1185">Reference proteome</keyword>
<evidence type="ECO:0000313" key="3">
    <source>
        <dbReference type="Proteomes" id="UP000011650"/>
    </source>
</evidence>
<comment type="caution">
    <text evidence="2">The sequence shown here is derived from an EMBL/GenBank/DDBJ whole genome shotgun (WGS) entry which is preliminary data.</text>
</comment>
<dbReference type="RefSeq" id="WP_008003659.1">
    <property type="nucleotide sequence ID" value="NZ_AOJG01000007.1"/>
</dbReference>
<evidence type="ECO:0000313" key="2">
    <source>
        <dbReference type="EMBL" id="EMA63742.1"/>
    </source>
</evidence>
<name>M0P0P2_9EURY</name>
<dbReference type="STRING" id="1227482.C469_02766"/>
<feature type="compositionally biased region" description="Low complexity" evidence="1">
    <location>
        <begin position="35"/>
        <end position="47"/>
    </location>
</feature>
<dbReference type="PATRIC" id="fig|1227482.3.peg.561"/>
<dbReference type="AlphaFoldDB" id="M0P0P2"/>
<dbReference type="EMBL" id="AOJG01000007">
    <property type="protein sequence ID" value="EMA63742.1"/>
    <property type="molecule type" value="Genomic_DNA"/>
</dbReference>
<reference evidence="2 3" key="1">
    <citation type="journal article" date="2014" name="PLoS Genet.">
        <title>Phylogenetically driven sequencing of extremely halophilic archaea reveals strategies for static and dynamic osmo-response.</title>
        <authorList>
            <person name="Becker E.A."/>
            <person name="Seitzer P.M."/>
            <person name="Tritt A."/>
            <person name="Larsen D."/>
            <person name="Krusor M."/>
            <person name="Yao A.I."/>
            <person name="Wu D."/>
            <person name="Madern D."/>
            <person name="Eisen J.A."/>
            <person name="Darling A.E."/>
            <person name="Facciotti M.T."/>
        </authorList>
    </citation>
    <scope>NUCLEOTIDE SEQUENCE [LARGE SCALE GENOMIC DNA]</scope>
    <source>
        <strain evidence="2 3">DSM 21995</strain>
    </source>
</reference>
<evidence type="ECO:0000256" key="1">
    <source>
        <dbReference type="SAM" id="MobiDB-lite"/>
    </source>
</evidence>
<dbReference type="Proteomes" id="UP000011650">
    <property type="component" value="Unassembled WGS sequence"/>
</dbReference>
<sequence>MSLEWTGRGFTVGQHVRLVMTRRLPELPSELAIGDSRQPSQPDSSPAQRKDLITESNLISGWNEYGDVVDNAITEASLGSNIEIGARFSPQIVDKAIRFVTRSRVFNADGLCVSVTEDLGTYPVENDANYSWEAYHSHNSGGWDAGEYTAEFVVWDMNQQVTSAPVETTFTVVGTVEPE</sequence>
<proteinExistence type="predicted"/>
<protein>
    <submittedName>
        <fullName evidence="2">Uncharacterized protein</fullName>
    </submittedName>
</protein>
<feature type="region of interest" description="Disordered" evidence="1">
    <location>
        <begin position="30"/>
        <end position="50"/>
    </location>
</feature>
<organism evidence="2 3">
    <name type="scientific">Halorubrum lipolyticum DSM 21995</name>
    <dbReference type="NCBI Taxonomy" id="1227482"/>
    <lineage>
        <taxon>Archaea</taxon>
        <taxon>Methanobacteriati</taxon>
        <taxon>Methanobacteriota</taxon>
        <taxon>Stenosarchaea group</taxon>
        <taxon>Halobacteria</taxon>
        <taxon>Halobacteriales</taxon>
        <taxon>Haloferacaceae</taxon>
        <taxon>Halorubrum</taxon>
    </lineage>
</organism>
<gene>
    <name evidence="2" type="ORF">C469_02766</name>
</gene>
<accession>M0P0P2</accession>